<proteinExistence type="inferred from homology"/>
<sequence length="483" mass="54764">MTSDINVLNLEEYDIDGAKGFLSSEMPPEALPNEYYAPWERIATNIPQLVLTSQMKNAVENELPLLSVDQLTTLPELKRAYVLLTFMINAYVWSSNPPNEVVPDQLAQPLLQVSEKLGLPPIATYSSVVLWNYKVVDPSKPLNLENLTTGLTFTGSFDEAWFYLISVYFEKVGARCIEHGLKAVDAVNSADSAAFIDSMKQLAQGIDNLTAILNRMEEKCDPYVFYFRIRPFLAGWKNMAKAGLPNGVKYGPQGEFQEWAGGSNAQSSLIQYLDIILGVTHFCDGGKEQYPRKPIANESQYKRNDYLLNMREYMPGPHRRFLKAVGESTNIRQFVLSQDADTNVRLAYDTCISMLKNFREVHLSTIIRKYIMIPAAAERMQQSNTLRHGLANTHEAKPKEHVGTGGTALLKFLTQCRDETSDMAVTKWVKEYLKDAPSDAANRELSFIFDYNYNFMGFKDKAVNIQHIEDDENGDVDFFIHHW</sequence>
<keyword evidence="3 4" id="KW-0408">Iron</keyword>
<feature type="binding site" description="proximal binding residue" evidence="4">
    <location>
        <position position="362"/>
    </location>
    <ligand>
        <name>heme b</name>
        <dbReference type="ChEBI" id="CHEBI:60344"/>
    </ligand>
    <ligandPart>
        <name>Fe</name>
        <dbReference type="ChEBI" id="CHEBI:18248"/>
    </ligandPart>
</feature>
<dbReference type="InterPro" id="IPR000898">
    <property type="entry name" value="Indolamine_dOase"/>
</dbReference>
<comment type="caution">
    <text evidence="6">The sequence shown here is derived from an EMBL/GenBank/DDBJ whole genome shotgun (WGS) entry which is preliminary data.</text>
</comment>
<evidence type="ECO:0000256" key="5">
    <source>
        <dbReference type="RuleBase" id="RU369119"/>
    </source>
</evidence>
<keyword evidence="5" id="KW-0560">Oxidoreductase</keyword>
<comment type="similarity">
    <text evidence="1 5">Belongs to the indoleamine 2,3-dioxygenase family.</text>
</comment>
<reference evidence="6 7" key="1">
    <citation type="journal article" date="2023" name="Elife">
        <title>Identification of key yeast species and microbe-microbe interactions impacting larval growth of Drosophila in the wild.</title>
        <authorList>
            <person name="Mure A."/>
            <person name="Sugiura Y."/>
            <person name="Maeda R."/>
            <person name="Honda K."/>
            <person name="Sakurai N."/>
            <person name="Takahashi Y."/>
            <person name="Watada M."/>
            <person name="Katoh T."/>
            <person name="Gotoh A."/>
            <person name="Gotoh Y."/>
            <person name="Taniguchi I."/>
            <person name="Nakamura K."/>
            <person name="Hayashi T."/>
            <person name="Katayama T."/>
            <person name="Uemura T."/>
            <person name="Hattori Y."/>
        </authorList>
    </citation>
    <scope>NUCLEOTIDE SEQUENCE [LARGE SCALE GENOMIC DNA]</scope>
    <source>
        <strain evidence="6 7">KH-74</strain>
    </source>
</reference>
<evidence type="ECO:0000256" key="1">
    <source>
        <dbReference type="ARBA" id="ARBA00007119"/>
    </source>
</evidence>
<gene>
    <name evidence="6" type="ORF">DAKH74_018260</name>
</gene>
<dbReference type="GO" id="GO:0046872">
    <property type="term" value="F:metal ion binding"/>
    <property type="evidence" value="ECO:0007669"/>
    <property type="project" value="UniProtKB-UniRule"/>
</dbReference>
<dbReference type="GO" id="GO:0034354">
    <property type="term" value="P:'de novo' NAD+ biosynthetic process from L-tryptophan"/>
    <property type="evidence" value="ECO:0007669"/>
    <property type="project" value="TreeGrafter"/>
</dbReference>
<dbReference type="EC" id="1.13.11.52" evidence="5"/>
<dbReference type="GO" id="GO:0005737">
    <property type="term" value="C:cytoplasm"/>
    <property type="evidence" value="ECO:0007669"/>
    <property type="project" value="TreeGrafter"/>
</dbReference>
<dbReference type="PANTHER" id="PTHR28657">
    <property type="entry name" value="INDOLEAMINE 2,3-DIOXYGENASE"/>
    <property type="match status" value="1"/>
</dbReference>
<evidence type="ECO:0000313" key="7">
    <source>
        <dbReference type="Proteomes" id="UP001377567"/>
    </source>
</evidence>
<dbReference type="Gene3D" id="1.20.58.480">
    <property type="match status" value="1"/>
</dbReference>
<dbReference type="InterPro" id="IPR037217">
    <property type="entry name" value="Trp/Indoleamine_2_3_dOase-like"/>
</dbReference>
<dbReference type="GO" id="GO:0020037">
    <property type="term" value="F:heme binding"/>
    <property type="evidence" value="ECO:0007669"/>
    <property type="project" value="UniProtKB-UniRule"/>
</dbReference>
<dbReference type="SUPFAM" id="SSF140959">
    <property type="entry name" value="Indolic compounds 2,3-dioxygenase-like"/>
    <property type="match status" value="1"/>
</dbReference>
<evidence type="ECO:0000256" key="4">
    <source>
        <dbReference type="PIRSR" id="PIRSR600898-1"/>
    </source>
</evidence>
<protein>
    <recommendedName>
        <fullName evidence="5">Indoleamine 2,3-dioxygenase</fullName>
        <ecNumber evidence="5">1.13.11.52</ecNumber>
    </recommendedName>
</protein>
<keyword evidence="7" id="KW-1185">Reference proteome</keyword>
<comment type="catalytic activity">
    <reaction evidence="5">
        <text>L-tryptophan + O2 = N-formyl-L-kynurenine</text>
        <dbReference type="Rhea" id="RHEA:24536"/>
        <dbReference type="ChEBI" id="CHEBI:15379"/>
        <dbReference type="ChEBI" id="CHEBI:57912"/>
        <dbReference type="ChEBI" id="CHEBI:58629"/>
    </reaction>
</comment>
<name>A0AAV5RUL2_MAUHU</name>
<dbReference type="AlphaFoldDB" id="A0AAV5RUL2"/>
<keyword evidence="5 6" id="KW-0223">Dioxygenase</keyword>
<dbReference type="GO" id="GO:0019441">
    <property type="term" value="P:L-tryptophan catabolic process to kynurenine"/>
    <property type="evidence" value="ECO:0007669"/>
    <property type="project" value="UniProtKB-UniRule"/>
</dbReference>
<accession>A0AAV5RUL2</accession>
<dbReference type="PANTHER" id="PTHR28657:SF5">
    <property type="entry name" value="INDOLEAMINE 2,3-DIOXYGENASE"/>
    <property type="match status" value="1"/>
</dbReference>
<evidence type="ECO:0000256" key="2">
    <source>
        <dbReference type="ARBA" id="ARBA00022723"/>
    </source>
</evidence>
<organism evidence="6 7">
    <name type="scientific">Maudiozyma humilis</name>
    <name type="common">Sour dough yeast</name>
    <name type="synonym">Kazachstania humilis</name>
    <dbReference type="NCBI Taxonomy" id="51915"/>
    <lineage>
        <taxon>Eukaryota</taxon>
        <taxon>Fungi</taxon>
        <taxon>Dikarya</taxon>
        <taxon>Ascomycota</taxon>
        <taxon>Saccharomycotina</taxon>
        <taxon>Saccharomycetes</taxon>
        <taxon>Saccharomycetales</taxon>
        <taxon>Saccharomycetaceae</taxon>
        <taxon>Maudiozyma</taxon>
    </lineage>
</organism>
<dbReference type="EMBL" id="BTGD01000005">
    <property type="protein sequence ID" value="GMM55210.1"/>
    <property type="molecule type" value="Genomic_DNA"/>
</dbReference>
<dbReference type="PROSITE" id="PS00876">
    <property type="entry name" value="IDO_1"/>
    <property type="match status" value="1"/>
</dbReference>
<comment type="function">
    <text evidence="5">Produces N-formyl-kynurenine through the oxidation of tryptophan.</text>
</comment>
<evidence type="ECO:0000313" key="6">
    <source>
        <dbReference type="EMBL" id="GMM55210.1"/>
    </source>
</evidence>
<dbReference type="Proteomes" id="UP001377567">
    <property type="component" value="Unassembled WGS sequence"/>
</dbReference>
<keyword evidence="2 4" id="KW-0479">Metal-binding</keyword>
<dbReference type="Pfam" id="PF01231">
    <property type="entry name" value="IDO"/>
    <property type="match status" value="1"/>
</dbReference>
<dbReference type="GO" id="GO:0033754">
    <property type="term" value="F:indoleamine 2,3-dioxygenase activity"/>
    <property type="evidence" value="ECO:0007669"/>
    <property type="project" value="UniProtKB-EC"/>
</dbReference>
<keyword evidence="4 5" id="KW-0349">Heme</keyword>
<evidence type="ECO:0000256" key="3">
    <source>
        <dbReference type="ARBA" id="ARBA00023004"/>
    </source>
</evidence>